<feature type="region of interest" description="Disordered" evidence="4">
    <location>
        <begin position="104"/>
        <end position="160"/>
    </location>
</feature>
<keyword evidence="7" id="KW-1185">Reference proteome</keyword>
<evidence type="ECO:0000256" key="1">
    <source>
        <dbReference type="ARBA" id="ARBA00004123"/>
    </source>
</evidence>
<comment type="subcellular location">
    <subcellularLocation>
        <location evidence="1">Nucleus</location>
    </subcellularLocation>
</comment>
<reference evidence="6" key="1">
    <citation type="journal article" date="2021" name="Nat. Commun.">
        <title>Genetic determinants of endophytism in the Arabidopsis root mycobiome.</title>
        <authorList>
            <person name="Mesny F."/>
            <person name="Miyauchi S."/>
            <person name="Thiergart T."/>
            <person name="Pickel B."/>
            <person name="Atanasova L."/>
            <person name="Karlsson M."/>
            <person name="Huettel B."/>
            <person name="Barry K.W."/>
            <person name="Haridas S."/>
            <person name="Chen C."/>
            <person name="Bauer D."/>
            <person name="Andreopoulos W."/>
            <person name="Pangilinan J."/>
            <person name="LaButti K."/>
            <person name="Riley R."/>
            <person name="Lipzen A."/>
            <person name="Clum A."/>
            <person name="Drula E."/>
            <person name="Henrissat B."/>
            <person name="Kohler A."/>
            <person name="Grigoriev I.V."/>
            <person name="Martin F.M."/>
            <person name="Hacquard S."/>
        </authorList>
    </citation>
    <scope>NUCLEOTIDE SEQUENCE</scope>
    <source>
        <strain evidence="6">MPI-SDFR-AT-0120</strain>
    </source>
</reference>
<accession>A0A8K0RC69</accession>
<feature type="region of interest" description="Disordered" evidence="4">
    <location>
        <begin position="195"/>
        <end position="297"/>
    </location>
</feature>
<sequence length="553" mass="59890">MSSRRDGRSIVHCKNCGRYQVKKVANRSHPCRLARLLAASGRPCAWLQFSCSKIFNAVLHRTEQGCQYLRLGQSPRLAKETADTASPSLYAPPPLTNMPAAVASRGQKMSRATRDSAPPAKKAKLSQASTPAQTNGLKALVNGNSARKPTAKINGAKDARAVRVDEATAAVSGGQDGHGDVDMEDAQQQVIEISSSAEEDSDDASDSDEHDDTHSGANGEVTAPATNGFAAEEDQQADDEGVDTEELSFGDRLRAQEPEPVQESRVVDVESAFAGAGPESRALASLPRRTLPTPSSNSLGTVLTQALRTNDQDLLETCLRTVDVEVIYQTVERLPSPLVATLLQKLAERLHKRPGRASYLMIWVQWSLAAHGGYLASQPQLVKQLSTLNKVLRERASGLQPLLSLKGRLDMLHAQLVLRKRNQAKAANDDEEEAVIYVEGQDDYVSSDDESANDTTAISTQKRLRDDVEDDDESSTDEMPTTMEVNEESDEGSEDSDDLIDDEAEETDGDTGDDMSEPMSDDSEIGEGLSESEEESKPAKRSTATRAGLKSRR</sequence>
<dbReference type="GO" id="GO:0000462">
    <property type="term" value="P:maturation of SSU-rRNA from tricistronic rRNA transcript (SSU-rRNA, 5.8S rRNA, LSU-rRNA)"/>
    <property type="evidence" value="ECO:0007669"/>
    <property type="project" value="TreeGrafter"/>
</dbReference>
<comment type="similarity">
    <text evidence="3">Belongs to the UTP5 family.</text>
</comment>
<feature type="compositionally biased region" description="Acidic residues" evidence="4">
    <location>
        <begin position="485"/>
        <end position="534"/>
    </location>
</feature>
<dbReference type="EMBL" id="JAGMVJ010000005">
    <property type="protein sequence ID" value="KAH7090714.1"/>
    <property type="molecule type" value="Genomic_DNA"/>
</dbReference>
<name>A0A8K0RC69_9PLEO</name>
<dbReference type="InterPro" id="IPR007148">
    <property type="entry name" value="SSU_processome_Utp12"/>
</dbReference>
<dbReference type="Proteomes" id="UP000813461">
    <property type="component" value="Unassembled WGS sequence"/>
</dbReference>
<feature type="compositionally biased region" description="Acidic residues" evidence="4">
    <location>
        <begin position="231"/>
        <end position="248"/>
    </location>
</feature>
<dbReference type="Pfam" id="PF04003">
    <property type="entry name" value="Utp12"/>
    <property type="match status" value="1"/>
</dbReference>
<feature type="compositionally biased region" description="Polar residues" evidence="4">
    <location>
        <begin position="126"/>
        <end position="147"/>
    </location>
</feature>
<feature type="compositionally biased region" description="Acidic residues" evidence="4">
    <location>
        <begin position="467"/>
        <end position="476"/>
    </location>
</feature>
<gene>
    <name evidence="6" type="ORF">FB567DRAFT_520497</name>
</gene>
<dbReference type="AlphaFoldDB" id="A0A8K0RC69"/>
<evidence type="ECO:0000259" key="5">
    <source>
        <dbReference type="Pfam" id="PF04003"/>
    </source>
</evidence>
<keyword evidence="2" id="KW-0539">Nucleus</keyword>
<dbReference type="OrthoDB" id="30195at2759"/>
<dbReference type="GO" id="GO:0005730">
    <property type="term" value="C:nucleolus"/>
    <property type="evidence" value="ECO:0007669"/>
    <property type="project" value="TreeGrafter"/>
</dbReference>
<evidence type="ECO:0000256" key="4">
    <source>
        <dbReference type="SAM" id="MobiDB-lite"/>
    </source>
</evidence>
<feature type="compositionally biased region" description="Acidic residues" evidence="4">
    <location>
        <begin position="197"/>
        <end position="210"/>
    </location>
</feature>
<feature type="compositionally biased region" description="Acidic residues" evidence="4">
    <location>
        <begin position="442"/>
        <end position="452"/>
    </location>
</feature>
<protein>
    <submittedName>
        <fullName evidence="6">Dip2/Utp12 family-domain-containing protein</fullName>
    </submittedName>
</protein>
<feature type="region of interest" description="Disordered" evidence="4">
    <location>
        <begin position="442"/>
        <end position="553"/>
    </location>
</feature>
<evidence type="ECO:0000313" key="7">
    <source>
        <dbReference type="Proteomes" id="UP000813461"/>
    </source>
</evidence>
<comment type="caution">
    <text evidence="6">The sequence shown here is derived from an EMBL/GenBank/DDBJ whole genome shotgun (WGS) entry which is preliminary data.</text>
</comment>
<organism evidence="6 7">
    <name type="scientific">Paraphoma chrysanthemicola</name>
    <dbReference type="NCBI Taxonomy" id="798071"/>
    <lineage>
        <taxon>Eukaryota</taxon>
        <taxon>Fungi</taxon>
        <taxon>Dikarya</taxon>
        <taxon>Ascomycota</taxon>
        <taxon>Pezizomycotina</taxon>
        <taxon>Dothideomycetes</taxon>
        <taxon>Pleosporomycetidae</taxon>
        <taxon>Pleosporales</taxon>
        <taxon>Pleosporineae</taxon>
        <taxon>Phaeosphaeriaceae</taxon>
        <taxon>Paraphoma</taxon>
    </lineage>
</organism>
<dbReference type="InterPro" id="IPR052414">
    <property type="entry name" value="U3_snoRNA-assoc_WDR"/>
</dbReference>
<dbReference type="PANTHER" id="PTHR44267">
    <property type="entry name" value="WD REPEAT-CONTAINING PROTEIN 43"/>
    <property type="match status" value="1"/>
</dbReference>
<evidence type="ECO:0000256" key="2">
    <source>
        <dbReference type="ARBA" id="ARBA00023242"/>
    </source>
</evidence>
<evidence type="ECO:0000256" key="3">
    <source>
        <dbReference type="ARBA" id="ARBA00038335"/>
    </source>
</evidence>
<dbReference type="PANTHER" id="PTHR44267:SF1">
    <property type="entry name" value="WD REPEAT-CONTAINING PROTEIN 43"/>
    <property type="match status" value="1"/>
</dbReference>
<proteinExistence type="inferred from homology"/>
<evidence type="ECO:0000313" key="6">
    <source>
        <dbReference type="EMBL" id="KAH7090714.1"/>
    </source>
</evidence>
<feature type="domain" description="Small-subunit processome Utp12" evidence="5">
    <location>
        <begin position="310"/>
        <end position="413"/>
    </location>
</feature>